<feature type="compositionally biased region" description="Polar residues" evidence="4">
    <location>
        <begin position="1"/>
        <end position="10"/>
    </location>
</feature>
<reference evidence="5 6" key="1">
    <citation type="submission" date="2016-10" db="EMBL/GenBank/DDBJ databases">
        <authorList>
            <person name="de Groot N.N."/>
        </authorList>
    </citation>
    <scope>NUCLEOTIDE SEQUENCE [LARGE SCALE GENOMIC DNA]</scope>
    <source>
        <strain evidence="5 6">PYCC 4715</strain>
    </source>
</reference>
<dbReference type="SMART" id="SM00028">
    <property type="entry name" value="TPR"/>
    <property type="match status" value="7"/>
</dbReference>
<dbReference type="InterPro" id="IPR011990">
    <property type="entry name" value="TPR-like_helical_dom_sf"/>
</dbReference>
<gene>
    <name evidence="5" type="ORF">SAMEA4029009_CIC11G00000001632</name>
</gene>
<evidence type="ECO:0000256" key="3">
    <source>
        <dbReference type="PROSITE-ProRule" id="PRU00339"/>
    </source>
</evidence>
<evidence type="ECO:0000256" key="1">
    <source>
        <dbReference type="ARBA" id="ARBA00004123"/>
    </source>
</evidence>
<name>A0A1L0DJ65_9ASCO</name>
<dbReference type="GO" id="GO:0031490">
    <property type="term" value="F:chromatin DNA binding"/>
    <property type="evidence" value="ECO:0007669"/>
    <property type="project" value="TreeGrafter"/>
</dbReference>
<dbReference type="Gene3D" id="1.25.40.10">
    <property type="entry name" value="Tetratricopeptide repeat domain"/>
    <property type="match status" value="2"/>
</dbReference>
<keyword evidence="2" id="KW-0539">Nucleus</keyword>
<dbReference type="Proteomes" id="UP000182259">
    <property type="component" value="Chromosome II"/>
</dbReference>
<feature type="repeat" description="TPR" evidence="3">
    <location>
        <begin position="354"/>
        <end position="387"/>
    </location>
</feature>
<evidence type="ECO:0000313" key="6">
    <source>
        <dbReference type="Proteomes" id="UP000182259"/>
    </source>
</evidence>
<feature type="region of interest" description="Disordered" evidence="4">
    <location>
        <begin position="1"/>
        <end position="20"/>
    </location>
</feature>
<dbReference type="InterPro" id="IPR019734">
    <property type="entry name" value="TPR_rpt"/>
</dbReference>
<dbReference type="PROSITE" id="PS50005">
    <property type="entry name" value="TPR"/>
    <property type="match status" value="2"/>
</dbReference>
<evidence type="ECO:0000313" key="5">
    <source>
        <dbReference type="EMBL" id="SGZ52446.1"/>
    </source>
</evidence>
<dbReference type="GO" id="GO:0017053">
    <property type="term" value="C:transcription repressor complex"/>
    <property type="evidence" value="ECO:0007669"/>
    <property type="project" value="TreeGrafter"/>
</dbReference>
<dbReference type="GO" id="GO:0000978">
    <property type="term" value="F:RNA polymerase II cis-regulatory region sequence-specific DNA binding"/>
    <property type="evidence" value="ECO:0007669"/>
    <property type="project" value="TreeGrafter"/>
</dbReference>
<dbReference type="EMBL" id="LT635765">
    <property type="protein sequence ID" value="SGZ52446.1"/>
    <property type="molecule type" value="Genomic_DNA"/>
</dbReference>
<comment type="subcellular location">
    <subcellularLocation>
        <location evidence="1">Nucleus</location>
    </subcellularLocation>
</comment>
<evidence type="ECO:0000256" key="2">
    <source>
        <dbReference type="ARBA" id="ARBA00023242"/>
    </source>
</evidence>
<keyword evidence="3" id="KW-0802">TPR repeat</keyword>
<dbReference type="GO" id="GO:0005634">
    <property type="term" value="C:nucleus"/>
    <property type="evidence" value="ECO:0007669"/>
    <property type="project" value="UniProtKB-SubCell"/>
</dbReference>
<feature type="region of interest" description="Disordered" evidence="4">
    <location>
        <begin position="482"/>
        <end position="599"/>
    </location>
</feature>
<accession>A0A1L0DJ65</accession>
<dbReference type="SUPFAM" id="SSF48452">
    <property type="entry name" value="TPR-like"/>
    <property type="match status" value="2"/>
</dbReference>
<sequence length="706" mass="77036">MGKRSASTSPRALKRHSHARLSAPQDSYMVQAADTWIAIGNCATTIGMIAVAMKLFESALTHTPDSVDALIGWSFLLRMNDISANETVGSQTSIQRLTRAAEQFPELTKSLKYYRELTESYLLVGLNEQAHQLIQLAMQLKPNDPALCLLLAQTLIRAGARAQAANALTHCLLLLPLLLAEFSKVDVETARNAHAELAAIAAADGNIDLLIAELTATLLLPPPPLARADEYIALWCAFATAKERANRIDEALEACERAEVAVGPSPRILITHAYLLLLNFNKENTEKAVDLLTKVVEAEPQELREPKESDDGNENSPGDFLPWYLLGKAYNLLDLPRAAYDSYQIALRRASSLPITWLAVGKLYLELKQLPDALAAYSQALRLQLNESLPGTAAAWEGLSCVYERCDDQLADAADACSRAAMCFRAFHDNETADYYDNRAKKLQAAAQGNGPVPSLTQPLGVPNYFLRDLVTLLPSERIAFVQGSNKAPNGDDKREGPNPAAQDQPAGRDKYPQYGPPSYSDAPYPGRNPQGRSYEGPVAGDGMHQMGRTIPPPMPPQPQQFNNSPGPPHPAYAPDRTPQPMHQLAQPFKPDNKLPGQPTQLPPPGPRHWGLQEPMAHQAPPHIYQGQVPLQGQYPPPPNGMMTPPSIAQGPGQGPHRSPLAHPHVMGEGYPVANHPGYVYGQYMPMHGGMLAHVQPYAGTTNWRQ</sequence>
<dbReference type="PANTHER" id="PTHR14017">
    <property type="entry name" value="LYSINE-SPECIFIC DEMETHYLASE"/>
    <property type="match status" value="1"/>
</dbReference>
<dbReference type="GO" id="GO:0000122">
    <property type="term" value="P:negative regulation of transcription by RNA polymerase II"/>
    <property type="evidence" value="ECO:0007669"/>
    <property type="project" value="TreeGrafter"/>
</dbReference>
<protein>
    <submittedName>
        <fullName evidence="5">CIC11C00000001632</fullName>
    </submittedName>
</protein>
<proteinExistence type="predicted"/>
<evidence type="ECO:0000256" key="4">
    <source>
        <dbReference type="SAM" id="MobiDB-lite"/>
    </source>
</evidence>
<dbReference type="InterPro" id="IPR051630">
    <property type="entry name" value="Corepressor-Demethylase"/>
</dbReference>
<feature type="repeat" description="TPR" evidence="3">
    <location>
        <begin position="33"/>
        <end position="66"/>
    </location>
</feature>
<dbReference type="PANTHER" id="PTHR14017:SF1">
    <property type="entry name" value="LD02225P"/>
    <property type="match status" value="1"/>
</dbReference>
<organism evidence="5 6">
    <name type="scientific">Sungouiella intermedia</name>
    <dbReference type="NCBI Taxonomy" id="45354"/>
    <lineage>
        <taxon>Eukaryota</taxon>
        <taxon>Fungi</taxon>
        <taxon>Dikarya</taxon>
        <taxon>Ascomycota</taxon>
        <taxon>Saccharomycotina</taxon>
        <taxon>Pichiomycetes</taxon>
        <taxon>Metschnikowiaceae</taxon>
        <taxon>Sungouiella</taxon>
    </lineage>
</organism>
<dbReference type="AlphaFoldDB" id="A0A1L0DJ65"/>